<dbReference type="PRINTS" id="PR00506">
    <property type="entry name" value="D21N6MTFRASE"/>
</dbReference>
<dbReference type="AlphaFoldDB" id="A0A317RB04"/>
<dbReference type="GO" id="GO:0008170">
    <property type="term" value="F:N-methyltransferase activity"/>
    <property type="evidence" value="ECO:0007669"/>
    <property type="project" value="InterPro"/>
</dbReference>
<comment type="catalytic activity">
    <reaction evidence="6">
        <text>a 2'-deoxyadenosine in DNA + S-adenosyl-L-methionine = an N(6)-methyl-2'-deoxyadenosine in DNA + S-adenosyl-L-homocysteine + H(+)</text>
        <dbReference type="Rhea" id="RHEA:15197"/>
        <dbReference type="Rhea" id="RHEA-COMP:12418"/>
        <dbReference type="Rhea" id="RHEA-COMP:12419"/>
        <dbReference type="ChEBI" id="CHEBI:15378"/>
        <dbReference type="ChEBI" id="CHEBI:57856"/>
        <dbReference type="ChEBI" id="CHEBI:59789"/>
        <dbReference type="ChEBI" id="CHEBI:90615"/>
        <dbReference type="ChEBI" id="CHEBI:90616"/>
        <dbReference type="EC" id="2.1.1.72"/>
    </reaction>
</comment>
<feature type="domain" description="DNA methylase N-4/N-6" evidence="7">
    <location>
        <begin position="497"/>
        <end position="811"/>
    </location>
</feature>
<dbReference type="SUPFAM" id="SSF53335">
    <property type="entry name" value="S-adenosyl-L-methionine-dependent methyltransferases"/>
    <property type="match status" value="1"/>
</dbReference>
<keyword evidence="5" id="KW-0949">S-adenosyl-L-methionine</keyword>
<evidence type="ECO:0000313" key="9">
    <source>
        <dbReference type="Proteomes" id="UP000246483"/>
    </source>
</evidence>
<keyword evidence="3 8" id="KW-0489">Methyltransferase</keyword>
<evidence type="ECO:0000256" key="2">
    <source>
        <dbReference type="ARBA" id="ARBA00011900"/>
    </source>
</evidence>
<dbReference type="EC" id="2.1.1.72" evidence="2"/>
<keyword evidence="4 8" id="KW-0808">Transferase</keyword>
<keyword evidence="9" id="KW-1185">Reference proteome</keyword>
<dbReference type="GO" id="GO:0003677">
    <property type="term" value="F:DNA binding"/>
    <property type="evidence" value="ECO:0007669"/>
    <property type="project" value="InterPro"/>
</dbReference>
<dbReference type="OrthoDB" id="9816288at2"/>
<comment type="similarity">
    <text evidence="1">Belongs to the N(4)/N(6)-methyltransferase family.</text>
</comment>
<evidence type="ECO:0000256" key="5">
    <source>
        <dbReference type="ARBA" id="ARBA00022691"/>
    </source>
</evidence>
<dbReference type="Proteomes" id="UP000246483">
    <property type="component" value="Unassembled WGS sequence"/>
</dbReference>
<dbReference type="RefSeq" id="WP_040436917.1">
    <property type="nucleotide sequence ID" value="NZ_ALEE01000683.1"/>
</dbReference>
<evidence type="ECO:0000256" key="3">
    <source>
        <dbReference type="ARBA" id="ARBA00022603"/>
    </source>
</evidence>
<comment type="caution">
    <text evidence="8">The sequence shown here is derived from an EMBL/GenBank/DDBJ whole genome shotgun (WGS) entry which is preliminary data.</text>
</comment>
<dbReference type="PROSITE" id="PS00092">
    <property type="entry name" value="N6_MTASE"/>
    <property type="match status" value="1"/>
</dbReference>
<gene>
    <name evidence="8" type="ORF">DFR36_1044</name>
</gene>
<dbReference type="InterPro" id="IPR002052">
    <property type="entry name" value="DNA_methylase_N6_adenine_CS"/>
</dbReference>
<dbReference type="InterPro" id="IPR002295">
    <property type="entry name" value="N4/N6-MTase_EcoPI_Mod-like"/>
</dbReference>
<evidence type="ECO:0000256" key="4">
    <source>
        <dbReference type="ARBA" id="ARBA00022679"/>
    </source>
</evidence>
<dbReference type="GO" id="GO:0009007">
    <property type="term" value="F:site-specific DNA-methyltransferase (adenine-specific) activity"/>
    <property type="evidence" value="ECO:0007669"/>
    <property type="project" value="UniProtKB-EC"/>
</dbReference>
<name>A0A317RB04_9BURK</name>
<dbReference type="InterPro" id="IPR002941">
    <property type="entry name" value="DNA_methylase_N4/N6"/>
</dbReference>
<protein>
    <recommendedName>
        <fullName evidence="2">site-specific DNA-methyltransferase (adenine-specific)</fullName>
        <ecNumber evidence="2">2.1.1.72</ecNumber>
    </recommendedName>
</protein>
<dbReference type="Gene3D" id="3.40.50.150">
    <property type="entry name" value="Vaccinia Virus protein VP39"/>
    <property type="match status" value="1"/>
</dbReference>
<dbReference type="InterPro" id="IPR029063">
    <property type="entry name" value="SAM-dependent_MTases_sf"/>
</dbReference>
<dbReference type="Pfam" id="PF01555">
    <property type="entry name" value="N6_N4_Mtase"/>
    <property type="match status" value="1"/>
</dbReference>
<dbReference type="GO" id="GO:0032259">
    <property type="term" value="P:methylation"/>
    <property type="evidence" value="ECO:0007669"/>
    <property type="project" value="UniProtKB-KW"/>
</dbReference>
<evidence type="ECO:0000259" key="7">
    <source>
        <dbReference type="Pfam" id="PF01555"/>
    </source>
</evidence>
<evidence type="ECO:0000256" key="1">
    <source>
        <dbReference type="ARBA" id="ARBA00006594"/>
    </source>
</evidence>
<evidence type="ECO:0000313" key="8">
    <source>
        <dbReference type="EMBL" id="PWW46227.1"/>
    </source>
</evidence>
<reference evidence="8 9" key="1">
    <citation type="submission" date="2018-05" db="EMBL/GenBank/DDBJ databases">
        <title>Genomic Encyclopedia of Type Strains, Phase IV (KMG-IV): sequencing the most valuable type-strain genomes for metagenomic binning, comparative biology and taxonomic classification.</title>
        <authorList>
            <person name="Goeker M."/>
        </authorList>
    </citation>
    <scope>NUCLEOTIDE SEQUENCE [LARGE SCALE GENOMIC DNA]</scope>
    <source>
        <strain evidence="8 9">DSM 26006</strain>
    </source>
</reference>
<sequence length="1046" mass="118576">MTTQQNPKFQELVAKLREIFQIDRPELDFGIYRILNARAGEINDYLENRLAAKVQEALAVGSAANTQHLQAELQEAEKSAQTLGVSPDSVPKVQELRAKLKAATAGSSEHENAVFSHLLTFFSRYYQDGDFISQRRYKGDTYAIPYAGEEVMLHWANKDQYYTKSGENFSNYSFRLEDGRTVHFRLVAADTAKDNRKDNDKERRFALVATKTVIRMDENGDEVEEELVPVEEVAGSDGNQELIIRFEYAAQPKGTKQEALVTKAVEAVLADAAVKARWLALGNRAPTEKNPQRTLLEKHLSDYTTKNTADYFIHKDLGGFLRRELDFYIKNEVLHLDDMQSAGAFADIEKSLRMIQCLRSIALELITFLAQLEDFQKKLWLKKKFVVSSHYCITLDRVPESLYPMIVANQKQWNQWASLRLLKDANKDVASHVLPGTIAFLKANPHLTVDTSLFDKDFLAQLLASVDDLDAFIDGTLIKSDNFQAVQLISQRYKNAVDYIYLDPPYNTSENSFVYKNQYKESSWLSMIQSRVSPALSILKESGVMSCAIDDYELPYLEGLLDAVFQPENRLGNLVVEIKPSGRTNDKYLATSHEYLLFYAKNAIEANIDFFPLSYEQAAQYSLGDGDGNFKWRDFLRTGGYSTPQERPNSYYPIFFNPETKQAALEEFEGAIKILPIDSEGNHRVWRKTPPSFLEHLRKGEINFSTNRKGEWKVQLIDRIKDGIRPKSVWVNPKYDASSHGTKLLKALFGEGAGFSFPKSINAVEDALHINCASKKDSFVVDYFAGSGTTGHALINLNRKDSGSRKYLLVEQGDYFDSVIKPRIQKVVYCPTWKDGRPSTNSEGMSHTFKVLYLESYEDTLNNLQLRRTSAQDDLLKTLPQQAKDDYLINYVLDVESRGSLLSVEDFKKPFDYTLNVAVDSAGAFEPRKIDLVETFNYLIGLRVKHIDMQPARGFVTVTGTLPSGESCLVLWRDCDVLDYEGVAKLCDKLAINPADNEFDVVYINGDHNIPTVLTQTAEEGGATRVLKLRQIEPEFLARMFDVEDV</sequence>
<organism evidence="8 9">
    <name type="scientific">Melaminivora alkalimesophila</name>
    <dbReference type="NCBI Taxonomy" id="1165852"/>
    <lineage>
        <taxon>Bacteria</taxon>
        <taxon>Pseudomonadati</taxon>
        <taxon>Pseudomonadota</taxon>
        <taxon>Betaproteobacteria</taxon>
        <taxon>Burkholderiales</taxon>
        <taxon>Comamonadaceae</taxon>
        <taxon>Melaminivora</taxon>
    </lineage>
</organism>
<evidence type="ECO:0000256" key="6">
    <source>
        <dbReference type="ARBA" id="ARBA00047942"/>
    </source>
</evidence>
<proteinExistence type="inferred from homology"/>
<accession>A0A317RB04</accession>
<dbReference type="EMBL" id="QGUB01000004">
    <property type="protein sequence ID" value="PWW46227.1"/>
    <property type="molecule type" value="Genomic_DNA"/>
</dbReference>